<accession>A0A834G624</accession>
<keyword evidence="8" id="KW-0805">Transcription regulation</keyword>
<comment type="caution">
    <text evidence="16">The sequence shown here is derived from an EMBL/GenBank/DDBJ whole genome shotgun (WGS) entry which is preliminary data.</text>
</comment>
<dbReference type="Pfam" id="PF23598">
    <property type="entry name" value="LRR_14"/>
    <property type="match status" value="1"/>
</dbReference>
<keyword evidence="11" id="KW-0804">Transcription</keyword>
<dbReference type="OrthoDB" id="1926275at2759"/>
<evidence type="ECO:0000256" key="5">
    <source>
        <dbReference type="ARBA" id="ARBA00022771"/>
    </source>
</evidence>
<dbReference type="InterPro" id="IPR006455">
    <property type="entry name" value="Homeodomain_ZF_HD"/>
</dbReference>
<evidence type="ECO:0000259" key="14">
    <source>
        <dbReference type="Pfam" id="PF23247"/>
    </source>
</evidence>
<dbReference type="Pfam" id="PF23247">
    <property type="entry name" value="LRR_RPS2"/>
    <property type="match status" value="2"/>
</dbReference>
<dbReference type="PANTHER" id="PTHR33463">
    <property type="entry name" value="NB-ARC DOMAIN-CONTAINING PROTEIN-RELATED"/>
    <property type="match status" value="1"/>
</dbReference>
<keyword evidence="5" id="KW-0863">Zinc-finger</keyword>
<proteinExistence type="predicted"/>
<dbReference type="GO" id="GO:0051707">
    <property type="term" value="P:response to other organism"/>
    <property type="evidence" value="ECO:0007669"/>
    <property type="project" value="UniProtKB-ARBA"/>
</dbReference>
<dbReference type="InterPro" id="IPR001611">
    <property type="entry name" value="Leu-rich_rpt"/>
</dbReference>
<feature type="domain" description="Disease resistance protein At4g27190-like leucine-rich repeats" evidence="14">
    <location>
        <begin position="983"/>
        <end position="1090"/>
    </location>
</feature>
<evidence type="ECO:0000256" key="11">
    <source>
        <dbReference type="ARBA" id="ARBA00023163"/>
    </source>
</evidence>
<dbReference type="Proteomes" id="UP000626092">
    <property type="component" value="Unassembled WGS sequence"/>
</dbReference>
<evidence type="ECO:0000256" key="12">
    <source>
        <dbReference type="ARBA" id="ARBA00023242"/>
    </source>
</evidence>
<feature type="domain" description="Disease resistance protein At4g27190-like leucine-rich repeats" evidence="14">
    <location>
        <begin position="359"/>
        <end position="469"/>
    </location>
</feature>
<dbReference type="NCBIfam" id="TIGR01565">
    <property type="entry name" value="homeo_ZF_HD"/>
    <property type="match status" value="1"/>
</dbReference>
<evidence type="ECO:0000256" key="3">
    <source>
        <dbReference type="ARBA" id="ARBA00022723"/>
    </source>
</evidence>
<protein>
    <submittedName>
        <fullName evidence="16">Uncharacterized protein</fullName>
    </submittedName>
</protein>
<feature type="domain" description="Disease resistance R13L4/SHOC-2-like LRR" evidence="15">
    <location>
        <begin position="746"/>
        <end position="894"/>
    </location>
</feature>
<keyword evidence="17" id="KW-1185">Reference proteome</keyword>
<reference evidence="16" key="1">
    <citation type="submission" date="2019-11" db="EMBL/GenBank/DDBJ databases">
        <authorList>
            <person name="Liu Y."/>
            <person name="Hou J."/>
            <person name="Li T.-Q."/>
            <person name="Guan C.-H."/>
            <person name="Wu X."/>
            <person name="Wu H.-Z."/>
            <person name="Ling F."/>
            <person name="Zhang R."/>
            <person name="Shi X.-G."/>
            <person name="Ren J.-P."/>
            <person name="Chen E.-F."/>
            <person name="Sun J.-M."/>
        </authorList>
    </citation>
    <scope>NUCLEOTIDE SEQUENCE</scope>
    <source>
        <strain evidence="16">Adult_tree_wgs_1</strain>
        <tissue evidence="16">Leaves</tissue>
    </source>
</reference>
<dbReference type="AlphaFoldDB" id="A0A834G624"/>
<evidence type="ECO:0000313" key="16">
    <source>
        <dbReference type="EMBL" id="KAF7126438.1"/>
    </source>
</evidence>
<feature type="region of interest" description="Disordered" evidence="13">
    <location>
        <begin position="618"/>
        <end position="637"/>
    </location>
</feature>
<keyword evidence="9" id="KW-0238">DNA-binding</keyword>
<dbReference type="GO" id="GO:0006952">
    <property type="term" value="P:defense response"/>
    <property type="evidence" value="ECO:0007669"/>
    <property type="project" value="UniProtKB-ARBA"/>
</dbReference>
<evidence type="ECO:0000259" key="15">
    <source>
        <dbReference type="Pfam" id="PF23598"/>
    </source>
</evidence>
<dbReference type="InterPro" id="IPR055414">
    <property type="entry name" value="LRR_R13L4/SHOC2-like"/>
</dbReference>
<evidence type="ECO:0000256" key="2">
    <source>
        <dbReference type="ARBA" id="ARBA00022614"/>
    </source>
</evidence>
<evidence type="ECO:0000256" key="10">
    <source>
        <dbReference type="ARBA" id="ARBA00023155"/>
    </source>
</evidence>
<dbReference type="InterPro" id="IPR003591">
    <property type="entry name" value="Leu-rich_rpt_typical-subtyp"/>
</dbReference>
<dbReference type="Gene3D" id="3.80.10.10">
    <property type="entry name" value="Ribonuclease Inhibitor"/>
    <property type="match status" value="4"/>
</dbReference>
<comment type="subcellular location">
    <subcellularLocation>
        <location evidence="1">Nucleus</location>
    </subcellularLocation>
</comment>
<dbReference type="InterPro" id="IPR032675">
    <property type="entry name" value="LRR_dom_sf"/>
</dbReference>
<feature type="region of interest" description="Disordered" evidence="13">
    <location>
        <begin position="520"/>
        <end position="568"/>
    </location>
</feature>
<dbReference type="EMBL" id="WJXA01000011">
    <property type="protein sequence ID" value="KAF7126438.1"/>
    <property type="molecule type" value="Genomic_DNA"/>
</dbReference>
<evidence type="ECO:0000256" key="6">
    <source>
        <dbReference type="ARBA" id="ARBA00022821"/>
    </source>
</evidence>
<dbReference type="SMART" id="SM00369">
    <property type="entry name" value="LRR_TYP"/>
    <property type="match status" value="4"/>
</dbReference>
<keyword evidence="7" id="KW-0862">Zinc</keyword>
<dbReference type="PANTHER" id="PTHR33463:SF187">
    <property type="entry name" value="AND NB-ARC DOMAIN DISEASE RESISTANCE PROTEIN, PUTATIVE-RELATED"/>
    <property type="match status" value="1"/>
</dbReference>
<dbReference type="InterPro" id="IPR050905">
    <property type="entry name" value="Plant_NBS-LRR"/>
</dbReference>
<dbReference type="SUPFAM" id="SSF52058">
    <property type="entry name" value="L domain-like"/>
    <property type="match status" value="2"/>
</dbReference>
<evidence type="ECO:0000313" key="17">
    <source>
        <dbReference type="Proteomes" id="UP000626092"/>
    </source>
</evidence>
<dbReference type="GO" id="GO:0008270">
    <property type="term" value="F:zinc ion binding"/>
    <property type="evidence" value="ECO:0007669"/>
    <property type="project" value="UniProtKB-KW"/>
</dbReference>
<organism evidence="16 17">
    <name type="scientific">Rhododendron simsii</name>
    <name type="common">Sims's rhododendron</name>
    <dbReference type="NCBI Taxonomy" id="118357"/>
    <lineage>
        <taxon>Eukaryota</taxon>
        <taxon>Viridiplantae</taxon>
        <taxon>Streptophyta</taxon>
        <taxon>Embryophyta</taxon>
        <taxon>Tracheophyta</taxon>
        <taxon>Spermatophyta</taxon>
        <taxon>Magnoliopsida</taxon>
        <taxon>eudicotyledons</taxon>
        <taxon>Gunneridae</taxon>
        <taxon>Pentapetalae</taxon>
        <taxon>asterids</taxon>
        <taxon>Ericales</taxon>
        <taxon>Ericaceae</taxon>
        <taxon>Ericoideae</taxon>
        <taxon>Rhodoreae</taxon>
        <taxon>Rhododendron</taxon>
    </lineage>
</organism>
<feature type="compositionally biased region" description="Basic and acidic residues" evidence="13">
    <location>
        <begin position="691"/>
        <end position="704"/>
    </location>
</feature>
<evidence type="ECO:0000256" key="4">
    <source>
        <dbReference type="ARBA" id="ARBA00022737"/>
    </source>
</evidence>
<dbReference type="SUPFAM" id="SSF46689">
    <property type="entry name" value="Homeodomain-like"/>
    <property type="match status" value="1"/>
</dbReference>
<dbReference type="FunFam" id="1.10.10.60:FF:000257">
    <property type="entry name" value="Zinc-finger homeodomain protein 2"/>
    <property type="match status" value="1"/>
</dbReference>
<dbReference type="InterPro" id="IPR057135">
    <property type="entry name" value="At4g27190-like_LRR"/>
</dbReference>
<dbReference type="GO" id="GO:0005634">
    <property type="term" value="C:nucleus"/>
    <property type="evidence" value="ECO:0007669"/>
    <property type="project" value="UniProtKB-SubCell"/>
</dbReference>
<dbReference type="GO" id="GO:0003677">
    <property type="term" value="F:DNA binding"/>
    <property type="evidence" value="ECO:0007669"/>
    <property type="project" value="UniProtKB-KW"/>
</dbReference>
<keyword evidence="10" id="KW-0371">Homeobox</keyword>
<feature type="region of interest" description="Disordered" evidence="13">
    <location>
        <begin position="689"/>
        <end position="710"/>
    </location>
</feature>
<keyword evidence="2" id="KW-0433">Leucine-rich repeat</keyword>
<feature type="compositionally biased region" description="Gly residues" evidence="13">
    <location>
        <begin position="546"/>
        <end position="555"/>
    </location>
</feature>
<dbReference type="Pfam" id="PF13855">
    <property type="entry name" value="LRR_8"/>
    <property type="match status" value="1"/>
</dbReference>
<keyword evidence="4" id="KW-0677">Repeat</keyword>
<evidence type="ECO:0000256" key="7">
    <source>
        <dbReference type="ARBA" id="ARBA00022833"/>
    </source>
</evidence>
<dbReference type="InterPro" id="IPR009057">
    <property type="entry name" value="Homeodomain-like_sf"/>
</dbReference>
<gene>
    <name evidence="16" type="ORF">RHSIM_Rhsim11G0119200</name>
</gene>
<evidence type="ECO:0000256" key="8">
    <source>
        <dbReference type="ARBA" id="ARBA00023015"/>
    </source>
</evidence>
<evidence type="ECO:0000256" key="9">
    <source>
        <dbReference type="ARBA" id="ARBA00023125"/>
    </source>
</evidence>
<keyword evidence="6" id="KW-0611">Plant defense</keyword>
<evidence type="ECO:0000256" key="13">
    <source>
        <dbReference type="SAM" id="MobiDB-lite"/>
    </source>
</evidence>
<sequence>MMKYVRLHDLIRDMALRITASSPRFMVKAGERIKTVPYEHWSENLERISFMDSLISELPITPPICPRLTTLLLNDRYRSVLEVIPDSFFTNMPCLEVLDLSRSRITSLPESISNLENLHALILRSCSQLKYVPSLEKLKALKMFVLTCSKIEELPEGIEELVNLRKLDLSGNTILRMSFPSWKLLRLSKLQYLRIDDTRVEVSAEDLLCLSQLKVVSVHFHNVQEFIRYAISQQFQGLQKYCLIVGKYALCEKDLGREVWISSESVPFGSGVDQLVLPAGIELFGLEGFHDPISLSAIPWFKDAKDLRRCVVECCNGLESIFSSSSFLEDGQISLGTIESFDLIGLPRLRVLLDWIAPPHNIYFNLKELCFSECDAVKNIFHVQLLQNFPNLERLSVMFCENMEDIIVEKAEMRDQGNHQDYSNSIGLPKLKTLSLIGLPRLKSIYNGLMVCPSLEEVEVHNCPMVRRLPLSFHMDGEQATTPPALKVLKVYKEWWESLELDDPVNKSILRPYVAPYDEKDVSNPSSSGGGILSDEEDVSSWHSSGGDGGGGGGSSRKQLQTRFSQEQEDKMVEFAERVGWRIQKQDEAAVERFCGEIGVTRQVLKVWMHNNKHTLGYRTPDEQNFPGPKSRGEEDSERLQLQVHQYSDATVSMSDRQITGGTAPEGNVLFMEKLVQLNEIGEVVTKRQKLSPEEEGPWKRETNEVSDSSEEELICLEELEETPSDPQGVEEMNCDPMEVPPIISHHFSILHELDLSYTQIKSLPQSISRLVALQKLFLRDCELLMELPPEIEELTNLEVLDLEGTEILCLPKEIAKLVNLTCLKVSFYGYANQANQTVIPRRVLSNLSHLNELIIDVTPYGDCWHVEVETIIDDLCSLKELRTLKLSFPTAKLLENLTIFRRLANFRFTVGRHGEQFVSRLPHDVEEEFNNREKLEKGLKYVNGSRIPNEVTKVFRRANAFFLQRHWTAKSLSEFGHENMNEVKYCLVMECNEFRTVIDSEQFYQGKDNMSESKDFQDFDEPIVLGSLEKLIIRYMKNMESIWKGPVGKGSLSNLKSLALHTCPNMITLFTIDVLSNLITLEELIVEDCPKINSLVGLKVEHFPPELEEDFPS</sequence>
<name>A0A834G624_RHOSS</name>
<dbReference type="Gene3D" id="1.10.10.60">
    <property type="entry name" value="Homeodomain-like"/>
    <property type="match status" value="1"/>
</dbReference>
<keyword evidence="12" id="KW-0539">Nucleus</keyword>
<evidence type="ECO:0000256" key="1">
    <source>
        <dbReference type="ARBA" id="ARBA00004123"/>
    </source>
</evidence>
<keyword evidence="3" id="KW-0479">Metal-binding</keyword>